<reference evidence="1 2" key="1">
    <citation type="submission" date="2019-09" db="EMBL/GenBank/DDBJ databases">
        <title>Reversal of blaTEM antimicrobial resistance by CRISPR-Cas9 in clinical E. coli and other Enterobacteriaceae strains.</title>
        <authorList>
            <person name="Tagliaferri T."/>
            <person name="Guimaraes N."/>
            <person name="Pereira M."/>
            <person name="Felicori L."/>
            <person name="Horz H.-P."/>
            <person name="Santos S."/>
            <person name="Mendes T."/>
        </authorList>
    </citation>
    <scope>NUCLEOTIDE SEQUENCE [LARGE SCALE GENOMIC DNA]</scope>
    <source>
        <strain evidence="1 2">E2_blaTEM_MG</strain>
    </source>
</reference>
<dbReference type="InterPro" id="IPR051220">
    <property type="entry name" value="TFA_Chaperone"/>
</dbReference>
<sequence>MRIYFSPSEIGFYHESDKQAYLLAGTWPNDLLEISEKWFLYLLEGQQKGMVITVNDYDQPVLVDPPAPTKEQLNAEAEALKATLIADASETISILKDAVDLGRATKEEEALLLAWREYRISLNRIDTSNAPDIEWPVLPA</sequence>
<dbReference type="InterPro" id="IPR003458">
    <property type="entry name" value="Phage_T4_Gp38_tail_assem"/>
</dbReference>
<dbReference type="RefSeq" id="WP_230239291.1">
    <property type="nucleotide sequence ID" value="NZ_JBKIWH010000003.1"/>
</dbReference>
<name>A0A6L3Y1S5_9ENTR</name>
<dbReference type="AlphaFoldDB" id="A0A6L3Y1S5"/>
<dbReference type="PANTHER" id="PTHR34413:SF2">
    <property type="entry name" value="PROPHAGE TAIL FIBER ASSEMBLY PROTEIN HOMOLOG TFAE-RELATED"/>
    <property type="match status" value="1"/>
</dbReference>
<dbReference type="Pfam" id="PF02413">
    <property type="entry name" value="Caudo_TAP"/>
    <property type="match status" value="1"/>
</dbReference>
<gene>
    <name evidence="1" type="ORF">F9C29_02835</name>
</gene>
<dbReference type="PANTHER" id="PTHR34413">
    <property type="entry name" value="PROPHAGE TAIL FIBER ASSEMBLY PROTEIN HOMOLOG TFAE-RELATED-RELATED"/>
    <property type="match status" value="1"/>
</dbReference>
<dbReference type="EMBL" id="WBSZ01000033">
    <property type="protein sequence ID" value="KAB2529018.1"/>
    <property type="molecule type" value="Genomic_DNA"/>
</dbReference>
<evidence type="ECO:0000313" key="1">
    <source>
        <dbReference type="EMBL" id="KAB2529018.1"/>
    </source>
</evidence>
<evidence type="ECO:0000313" key="2">
    <source>
        <dbReference type="Proteomes" id="UP000476281"/>
    </source>
</evidence>
<protein>
    <submittedName>
        <fullName evidence="1">Tail fiber assembly protein</fullName>
    </submittedName>
</protein>
<accession>A0A6L3Y1S5</accession>
<organism evidence="1 2">
    <name type="scientific">Enterobacter hormaechei</name>
    <dbReference type="NCBI Taxonomy" id="158836"/>
    <lineage>
        <taxon>Bacteria</taxon>
        <taxon>Pseudomonadati</taxon>
        <taxon>Pseudomonadota</taxon>
        <taxon>Gammaproteobacteria</taxon>
        <taxon>Enterobacterales</taxon>
        <taxon>Enterobacteriaceae</taxon>
        <taxon>Enterobacter</taxon>
        <taxon>Enterobacter cloacae complex</taxon>
    </lineage>
</organism>
<proteinExistence type="predicted"/>
<comment type="caution">
    <text evidence="1">The sequence shown here is derived from an EMBL/GenBank/DDBJ whole genome shotgun (WGS) entry which is preliminary data.</text>
</comment>
<dbReference type="Proteomes" id="UP000476281">
    <property type="component" value="Unassembled WGS sequence"/>
</dbReference>